<dbReference type="EMBL" id="GBXM01082483">
    <property type="protein sequence ID" value="JAH26094.1"/>
    <property type="molecule type" value="Transcribed_RNA"/>
</dbReference>
<proteinExistence type="predicted"/>
<name>A0A0E9RAG4_ANGAN</name>
<reference evidence="1" key="1">
    <citation type="submission" date="2014-11" db="EMBL/GenBank/DDBJ databases">
        <authorList>
            <person name="Amaro Gonzalez C."/>
        </authorList>
    </citation>
    <scope>NUCLEOTIDE SEQUENCE</scope>
</reference>
<organism evidence="1">
    <name type="scientific">Anguilla anguilla</name>
    <name type="common">European freshwater eel</name>
    <name type="synonym">Muraena anguilla</name>
    <dbReference type="NCBI Taxonomy" id="7936"/>
    <lineage>
        <taxon>Eukaryota</taxon>
        <taxon>Metazoa</taxon>
        <taxon>Chordata</taxon>
        <taxon>Craniata</taxon>
        <taxon>Vertebrata</taxon>
        <taxon>Euteleostomi</taxon>
        <taxon>Actinopterygii</taxon>
        <taxon>Neopterygii</taxon>
        <taxon>Teleostei</taxon>
        <taxon>Anguilliformes</taxon>
        <taxon>Anguillidae</taxon>
        <taxon>Anguilla</taxon>
    </lineage>
</organism>
<reference evidence="1" key="2">
    <citation type="journal article" date="2015" name="Fish Shellfish Immunol.">
        <title>Early steps in the European eel (Anguilla anguilla)-Vibrio vulnificus interaction in the gills: Role of the RtxA13 toxin.</title>
        <authorList>
            <person name="Callol A."/>
            <person name="Pajuelo D."/>
            <person name="Ebbesson L."/>
            <person name="Teles M."/>
            <person name="MacKenzie S."/>
            <person name="Amaro C."/>
        </authorList>
    </citation>
    <scope>NUCLEOTIDE SEQUENCE</scope>
</reference>
<protein>
    <submittedName>
        <fullName evidence="1">Uncharacterized protein</fullName>
    </submittedName>
</protein>
<dbReference type="AlphaFoldDB" id="A0A0E9RAG4"/>
<evidence type="ECO:0000313" key="1">
    <source>
        <dbReference type="EMBL" id="JAH26094.1"/>
    </source>
</evidence>
<accession>A0A0E9RAG4</accession>
<sequence>MMRKFKTLRCTTNYSHYFTHFAFPNGRGLSCLVILLTRIEKDRSPAGLKSQSRKEALSLGLK</sequence>